<evidence type="ECO:0000256" key="1">
    <source>
        <dbReference type="SAM" id="SignalP"/>
    </source>
</evidence>
<reference evidence="3 4" key="1">
    <citation type="submission" date="2021-07" db="EMBL/GenBank/DDBJ databases">
        <title>Stakelama flava sp. nov., a novel endophytic bacterium isolated from branch of Kandelia candel.</title>
        <authorList>
            <person name="Tuo L."/>
        </authorList>
    </citation>
    <scope>NUCLEOTIDE SEQUENCE [LARGE SCALE GENOMIC DNA]</scope>
    <source>
        <strain evidence="3 4">CBK3Z-3</strain>
    </source>
</reference>
<keyword evidence="4" id="KW-1185">Reference proteome</keyword>
<comment type="caution">
    <text evidence="3">The sequence shown here is derived from an EMBL/GenBank/DDBJ whole genome shotgun (WGS) entry which is preliminary data.</text>
</comment>
<dbReference type="PANTHER" id="PTHR30383">
    <property type="entry name" value="THIOESTERASE 1/PROTEASE 1/LYSOPHOSPHOLIPASE L1"/>
    <property type="match status" value="1"/>
</dbReference>
<feature type="chain" id="PRO_5047330761" evidence="1">
    <location>
        <begin position="24"/>
        <end position="284"/>
    </location>
</feature>
<gene>
    <name evidence="3" type="ORF">KY084_01960</name>
</gene>
<dbReference type="Proteomes" id="UP001197214">
    <property type="component" value="Unassembled WGS sequence"/>
</dbReference>
<evidence type="ECO:0000259" key="2">
    <source>
        <dbReference type="Pfam" id="PF13472"/>
    </source>
</evidence>
<organism evidence="3 4">
    <name type="scientific">Stakelama flava</name>
    <dbReference type="NCBI Taxonomy" id="2860338"/>
    <lineage>
        <taxon>Bacteria</taxon>
        <taxon>Pseudomonadati</taxon>
        <taxon>Pseudomonadota</taxon>
        <taxon>Alphaproteobacteria</taxon>
        <taxon>Sphingomonadales</taxon>
        <taxon>Sphingomonadaceae</taxon>
        <taxon>Stakelama</taxon>
    </lineage>
</organism>
<evidence type="ECO:0000313" key="3">
    <source>
        <dbReference type="EMBL" id="MBW4329639.1"/>
    </source>
</evidence>
<dbReference type="InterPro" id="IPR013830">
    <property type="entry name" value="SGNH_hydro"/>
</dbReference>
<evidence type="ECO:0000313" key="4">
    <source>
        <dbReference type="Proteomes" id="UP001197214"/>
    </source>
</evidence>
<keyword evidence="1" id="KW-0732">Signal</keyword>
<feature type="signal peptide" evidence="1">
    <location>
        <begin position="1"/>
        <end position="23"/>
    </location>
</feature>
<proteinExistence type="predicted"/>
<dbReference type="InterPro" id="IPR051532">
    <property type="entry name" value="Ester_Hydrolysis_Enzymes"/>
</dbReference>
<dbReference type="PANTHER" id="PTHR30383:SF5">
    <property type="entry name" value="SGNH HYDROLASE-TYPE ESTERASE DOMAIN-CONTAINING PROTEIN"/>
    <property type="match status" value="1"/>
</dbReference>
<dbReference type="RefSeq" id="WP_219236721.1">
    <property type="nucleotide sequence ID" value="NZ_JAHWZX010000001.1"/>
</dbReference>
<sequence length="284" mass="31794">MTGRKIGGALCAVALAFTPQALAATQGDSTPKAAEPVFQNSPERREVKEKDWGPWLGPFREKLVPSLMQDFGERYLYIPANRKLAPPKPDEDRVVFMGDSITDRWDLHRNFGDKPYINRGIGSQVTAQMVLRFQQDVVQLHPRVVVILAGVNDVQGFLQKETPETIEQNYEAMADIADRHGIAVVFGSLLPVNNYSEQAHDVLKERDPAELRQLNSWLKGFCHGRGYAYADYYSALVDQNGLMKRELTVDGVHPLRAGYAIMAPIAQAAIDQALVHSHERKSDR</sequence>
<feature type="domain" description="SGNH hydrolase-type esterase" evidence="2">
    <location>
        <begin position="96"/>
        <end position="261"/>
    </location>
</feature>
<accession>A0ABS6XHE0</accession>
<dbReference type="Pfam" id="PF13472">
    <property type="entry name" value="Lipase_GDSL_2"/>
    <property type="match status" value="1"/>
</dbReference>
<name>A0ABS6XHE0_9SPHN</name>
<protein>
    <submittedName>
        <fullName evidence="3">GDSL family lipase</fullName>
    </submittedName>
</protein>
<dbReference type="EMBL" id="JAHWZX010000001">
    <property type="protein sequence ID" value="MBW4329639.1"/>
    <property type="molecule type" value="Genomic_DNA"/>
</dbReference>